<dbReference type="InterPro" id="IPR025422">
    <property type="entry name" value="TGA_domain"/>
</dbReference>
<dbReference type="SUPFAM" id="SSF57959">
    <property type="entry name" value="Leucine zipper domain"/>
    <property type="match status" value="1"/>
</dbReference>
<comment type="similarity">
    <text evidence="2">Belongs to the bZIP family.</text>
</comment>
<keyword evidence="13" id="KW-1185">Reference proteome</keyword>
<dbReference type="Proteomes" id="UP001187471">
    <property type="component" value="Unassembled WGS sequence"/>
</dbReference>
<dbReference type="FunFam" id="1.20.5.170:FF:000019">
    <property type="entry name" value="BZIP family transcription factor"/>
    <property type="match status" value="1"/>
</dbReference>
<gene>
    <name evidence="12" type="ORF">RJ640_015811</name>
</gene>
<comment type="subcellular location">
    <subcellularLocation>
        <location evidence="1">Nucleus</location>
    </subcellularLocation>
</comment>
<keyword evidence="7" id="KW-0539">Nucleus</keyword>
<evidence type="ECO:0000256" key="5">
    <source>
        <dbReference type="ARBA" id="ARBA00023159"/>
    </source>
</evidence>
<dbReference type="SMART" id="SM00338">
    <property type="entry name" value="BRLZ"/>
    <property type="match status" value="1"/>
</dbReference>
<feature type="region of interest" description="Disordered" evidence="9">
    <location>
        <begin position="654"/>
        <end position="677"/>
    </location>
</feature>
<keyword evidence="3" id="KW-0805">Transcription regulation</keyword>
<dbReference type="GO" id="GO:0043565">
    <property type="term" value="F:sequence-specific DNA binding"/>
    <property type="evidence" value="ECO:0007669"/>
    <property type="project" value="InterPro"/>
</dbReference>
<dbReference type="Gene3D" id="1.20.5.170">
    <property type="match status" value="1"/>
</dbReference>
<proteinExistence type="inferred from homology"/>
<dbReference type="AlphaFoldDB" id="A0AA88UUN6"/>
<name>A0AA88UUN6_9ASTE</name>
<keyword evidence="8" id="KW-0175">Coiled coil</keyword>
<feature type="compositionally biased region" description="Basic and acidic residues" evidence="9">
    <location>
        <begin position="309"/>
        <end position="318"/>
    </location>
</feature>
<dbReference type="GO" id="GO:0003700">
    <property type="term" value="F:DNA-binding transcription factor activity"/>
    <property type="evidence" value="ECO:0007669"/>
    <property type="project" value="InterPro"/>
</dbReference>
<reference evidence="12" key="1">
    <citation type="submission" date="2022-12" db="EMBL/GenBank/DDBJ databases">
        <title>Draft genome assemblies for two species of Escallonia (Escalloniales).</title>
        <authorList>
            <person name="Chanderbali A."/>
            <person name="Dervinis C."/>
            <person name="Anghel I."/>
            <person name="Soltis D."/>
            <person name="Soltis P."/>
            <person name="Zapata F."/>
        </authorList>
    </citation>
    <scope>NUCLEOTIDE SEQUENCE</scope>
    <source>
        <strain evidence="12">UCBG92.1500</strain>
        <tissue evidence="12">Leaf</tissue>
    </source>
</reference>
<feature type="region of interest" description="Disordered" evidence="9">
    <location>
        <begin position="265"/>
        <end position="378"/>
    </location>
</feature>
<evidence type="ECO:0000259" key="10">
    <source>
        <dbReference type="PROSITE" id="PS50217"/>
    </source>
</evidence>
<feature type="coiled-coil region" evidence="8">
    <location>
        <begin position="395"/>
        <end position="422"/>
    </location>
</feature>
<evidence type="ECO:0000313" key="12">
    <source>
        <dbReference type="EMBL" id="KAK2995851.1"/>
    </source>
</evidence>
<dbReference type="InterPro" id="IPR004827">
    <property type="entry name" value="bZIP"/>
</dbReference>
<feature type="region of interest" description="Disordered" evidence="9">
    <location>
        <begin position="52"/>
        <end position="86"/>
    </location>
</feature>
<dbReference type="InterPro" id="IPR046347">
    <property type="entry name" value="bZIP_sf"/>
</dbReference>
<evidence type="ECO:0000256" key="4">
    <source>
        <dbReference type="ARBA" id="ARBA00023125"/>
    </source>
</evidence>
<feature type="compositionally biased region" description="Basic and acidic residues" evidence="9">
    <location>
        <begin position="75"/>
        <end position="86"/>
    </location>
</feature>
<dbReference type="Pfam" id="PF14144">
    <property type="entry name" value="DOG1"/>
    <property type="match status" value="1"/>
</dbReference>
<feature type="domain" description="BZIP" evidence="10">
    <location>
        <begin position="374"/>
        <end position="418"/>
    </location>
</feature>
<dbReference type="GO" id="GO:0005634">
    <property type="term" value="C:nucleus"/>
    <property type="evidence" value="ECO:0007669"/>
    <property type="project" value="UniProtKB-SubCell"/>
</dbReference>
<evidence type="ECO:0008006" key="14">
    <source>
        <dbReference type="Google" id="ProtNLM"/>
    </source>
</evidence>
<accession>A0AA88UUN6</accession>
<keyword evidence="6" id="KW-0804">Transcription</keyword>
<dbReference type="EMBL" id="JAVXUO010000050">
    <property type="protein sequence ID" value="KAK2995851.1"/>
    <property type="molecule type" value="Genomic_DNA"/>
</dbReference>
<evidence type="ECO:0000256" key="1">
    <source>
        <dbReference type="ARBA" id="ARBA00004123"/>
    </source>
</evidence>
<evidence type="ECO:0000256" key="2">
    <source>
        <dbReference type="ARBA" id="ARBA00007163"/>
    </source>
</evidence>
<sequence>ILSNSHSKASPGNLPLFNIPLTMLQSLAFQPPISPNSPPMKSKRAIDIVAGESSNDHDDDLSNKRRNFSGESTISDEKAAAEHGEGEEITAGAESTGLRLLGLLLQCAECVAVDFPLVSSPTSALHITAPFTPPIDLPPPASSHYCINHNPMGSVCGAAAVCENGLKLAWRVTELERPGRPTTTSHTQFIMGIILQVQASCMVHQRFYDGSSLHNQEGSAFDFGELEEAIVMQGLKINNDEAKLPLYAARPAATLEMFPSLPMRFHQTPEASSGSGGGESTDSGSAVNTLSSKAEAHLEPESPISGKASADHQAFDPHKHIHLPQLQPQGPQQPQQVEMANSSPTTGPSLTQPVAKPINEKKRGAGSTSDKALDAKTLRRLAQNREAARKSRLRKKAYVQQLESSRIRLSQLEQDLQRARSQGLFLGGGVGGNMSSGAAVFDMEYARWLDDDHRHMTELRTGLHAELSDGDLRVIVDGYIAHFDEIFQLKGVAAKSDVFHLITGMWTTPAERCFLWMGGFRPSELIKMLIAQLDLLTEQQLMGIYSLQHSSQQAEEALSQGLDQLQQSLIDTIANGSINDGMHHMAVALGKLTNLEGFVRQADNLRQQTLHQLRRLLTVRQAAKCFLVIGEYYGRLRALSSLWSFRPRETMVSDDNSCQTSTDLQMVQSSQNSFPNF</sequence>
<organism evidence="12 13">
    <name type="scientific">Escallonia rubra</name>
    <dbReference type="NCBI Taxonomy" id="112253"/>
    <lineage>
        <taxon>Eukaryota</taxon>
        <taxon>Viridiplantae</taxon>
        <taxon>Streptophyta</taxon>
        <taxon>Embryophyta</taxon>
        <taxon>Tracheophyta</taxon>
        <taxon>Spermatophyta</taxon>
        <taxon>Magnoliopsida</taxon>
        <taxon>eudicotyledons</taxon>
        <taxon>Gunneridae</taxon>
        <taxon>Pentapetalae</taxon>
        <taxon>asterids</taxon>
        <taxon>campanulids</taxon>
        <taxon>Escalloniales</taxon>
        <taxon>Escalloniaceae</taxon>
        <taxon>Escallonia</taxon>
    </lineage>
</organism>
<dbReference type="PROSITE" id="PS50217">
    <property type="entry name" value="BZIP"/>
    <property type="match status" value="1"/>
</dbReference>
<keyword evidence="4" id="KW-0238">DNA-binding</keyword>
<keyword evidence="5" id="KW-0010">Activator</keyword>
<evidence type="ECO:0000256" key="9">
    <source>
        <dbReference type="SAM" id="MobiDB-lite"/>
    </source>
</evidence>
<evidence type="ECO:0000313" key="13">
    <source>
        <dbReference type="Proteomes" id="UP001187471"/>
    </source>
</evidence>
<evidence type="ECO:0000259" key="11">
    <source>
        <dbReference type="PROSITE" id="PS51806"/>
    </source>
</evidence>
<dbReference type="PANTHER" id="PTHR45693">
    <property type="entry name" value="TRANSCRIPTION FACTOR TGA9"/>
    <property type="match status" value="1"/>
</dbReference>
<dbReference type="PROSITE" id="PS51806">
    <property type="entry name" value="DOG1"/>
    <property type="match status" value="1"/>
</dbReference>
<feature type="compositionally biased region" description="Low complexity" evidence="9">
    <location>
        <begin position="323"/>
        <end position="336"/>
    </location>
</feature>
<comment type="caution">
    <text evidence="12">The sequence shown here is derived from an EMBL/GenBank/DDBJ whole genome shotgun (WGS) entry which is preliminary data.</text>
</comment>
<dbReference type="PROSITE" id="PS00036">
    <property type="entry name" value="BZIP_BASIC"/>
    <property type="match status" value="1"/>
</dbReference>
<dbReference type="CDD" id="cd14708">
    <property type="entry name" value="bZIP_HBP1b-like"/>
    <property type="match status" value="1"/>
</dbReference>
<dbReference type="PANTHER" id="PTHR45693:SF9">
    <property type="entry name" value="TRANSCRIPTION FACTOR TGA9"/>
    <property type="match status" value="1"/>
</dbReference>
<evidence type="ECO:0000256" key="3">
    <source>
        <dbReference type="ARBA" id="ARBA00023015"/>
    </source>
</evidence>
<evidence type="ECO:0000256" key="6">
    <source>
        <dbReference type="ARBA" id="ARBA00023163"/>
    </source>
</evidence>
<evidence type="ECO:0000256" key="8">
    <source>
        <dbReference type="SAM" id="Coils"/>
    </source>
</evidence>
<protein>
    <recommendedName>
        <fullName evidence="14">Transcription factor TGA9</fullName>
    </recommendedName>
</protein>
<evidence type="ECO:0000256" key="7">
    <source>
        <dbReference type="ARBA" id="ARBA00023242"/>
    </source>
</evidence>
<feature type="compositionally biased region" description="Basic and acidic residues" evidence="9">
    <location>
        <begin position="54"/>
        <end position="63"/>
    </location>
</feature>
<feature type="domain" description="DOG1" evidence="11">
    <location>
        <begin position="438"/>
        <end position="646"/>
    </location>
</feature>
<feature type="non-terminal residue" evidence="12">
    <location>
        <position position="1"/>
    </location>
</feature>
<dbReference type="Pfam" id="PF00170">
    <property type="entry name" value="bZIP_1"/>
    <property type="match status" value="1"/>
</dbReference>
<dbReference type="GO" id="GO:0006351">
    <property type="term" value="P:DNA-templated transcription"/>
    <property type="evidence" value="ECO:0007669"/>
    <property type="project" value="InterPro"/>
</dbReference>
<feature type="compositionally biased region" description="Polar residues" evidence="9">
    <location>
        <begin position="338"/>
        <end position="352"/>
    </location>
</feature>